<feature type="compositionally biased region" description="Low complexity" evidence="1">
    <location>
        <begin position="339"/>
        <end position="354"/>
    </location>
</feature>
<protein>
    <submittedName>
        <fullName evidence="2">Uncharacterized protein</fullName>
    </submittedName>
</protein>
<feature type="region of interest" description="Disordered" evidence="1">
    <location>
        <begin position="36"/>
        <end position="101"/>
    </location>
</feature>
<gene>
    <name evidence="2" type="ORF">CSUI_011107</name>
</gene>
<feature type="compositionally biased region" description="Low complexity" evidence="1">
    <location>
        <begin position="260"/>
        <end position="273"/>
    </location>
</feature>
<feature type="compositionally biased region" description="Pro residues" evidence="1">
    <location>
        <begin position="677"/>
        <end position="698"/>
    </location>
</feature>
<name>A0A2C6KEU8_9APIC</name>
<feature type="compositionally biased region" description="Basic and acidic residues" evidence="1">
    <location>
        <begin position="803"/>
        <end position="820"/>
    </location>
</feature>
<feature type="region of interest" description="Disordered" evidence="1">
    <location>
        <begin position="652"/>
        <end position="723"/>
    </location>
</feature>
<feature type="compositionally biased region" description="Polar residues" evidence="1">
    <location>
        <begin position="227"/>
        <end position="237"/>
    </location>
</feature>
<feature type="region of interest" description="Disordered" evidence="1">
    <location>
        <begin position="800"/>
        <end position="935"/>
    </location>
</feature>
<reference evidence="2 3" key="1">
    <citation type="journal article" date="2017" name="Int. J. Parasitol.">
        <title>The genome of the protozoan parasite Cystoisospora suis and a reverse vaccinology approach to identify vaccine candidates.</title>
        <authorList>
            <person name="Palmieri N."/>
            <person name="Shrestha A."/>
            <person name="Ruttkowski B."/>
            <person name="Beck T."/>
            <person name="Vogl C."/>
            <person name="Tomley F."/>
            <person name="Blake D.P."/>
            <person name="Joachim A."/>
        </authorList>
    </citation>
    <scope>NUCLEOTIDE SEQUENCE [LARGE SCALE GENOMIC DNA]</scope>
    <source>
        <strain evidence="2 3">Wien I</strain>
    </source>
</reference>
<feature type="compositionally biased region" description="Gly residues" evidence="1">
    <location>
        <begin position="866"/>
        <end position="875"/>
    </location>
</feature>
<feature type="compositionally biased region" description="Basic and acidic residues" evidence="1">
    <location>
        <begin position="198"/>
        <end position="226"/>
    </location>
</feature>
<accession>A0A2C6KEU8</accession>
<dbReference type="RefSeq" id="XP_067916816.1">
    <property type="nucleotide sequence ID" value="XM_068071208.1"/>
</dbReference>
<feature type="region of interest" description="Disordered" evidence="1">
    <location>
        <begin position="120"/>
        <end position="411"/>
    </location>
</feature>
<feature type="compositionally biased region" description="Basic and acidic residues" evidence="1">
    <location>
        <begin position="59"/>
        <end position="86"/>
    </location>
</feature>
<evidence type="ECO:0000313" key="3">
    <source>
        <dbReference type="Proteomes" id="UP000221165"/>
    </source>
</evidence>
<dbReference type="Proteomes" id="UP000221165">
    <property type="component" value="Unassembled WGS sequence"/>
</dbReference>
<feature type="compositionally biased region" description="Low complexity" evidence="1">
    <location>
        <begin position="368"/>
        <end position="389"/>
    </location>
</feature>
<organism evidence="2 3">
    <name type="scientific">Cystoisospora suis</name>
    <dbReference type="NCBI Taxonomy" id="483139"/>
    <lineage>
        <taxon>Eukaryota</taxon>
        <taxon>Sar</taxon>
        <taxon>Alveolata</taxon>
        <taxon>Apicomplexa</taxon>
        <taxon>Conoidasida</taxon>
        <taxon>Coccidia</taxon>
        <taxon>Eucoccidiorida</taxon>
        <taxon>Eimeriorina</taxon>
        <taxon>Sarcocystidae</taxon>
        <taxon>Cystoisospora</taxon>
    </lineage>
</organism>
<dbReference type="AlphaFoldDB" id="A0A2C6KEU8"/>
<feature type="compositionally biased region" description="Basic and acidic residues" evidence="1">
    <location>
        <begin position="285"/>
        <end position="305"/>
    </location>
</feature>
<feature type="compositionally biased region" description="Low complexity" evidence="1">
    <location>
        <begin position="36"/>
        <end position="45"/>
    </location>
</feature>
<feature type="compositionally biased region" description="Low complexity" evidence="1">
    <location>
        <begin position="243"/>
        <end position="253"/>
    </location>
</feature>
<evidence type="ECO:0000256" key="1">
    <source>
        <dbReference type="SAM" id="MobiDB-lite"/>
    </source>
</evidence>
<feature type="compositionally biased region" description="Polar residues" evidence="1">
    <location>
        <begin position="588"/>
        <end position="601"/>
    </location>
</feature>
<feature type="compositionally biased region" description="Polar residues" evidence="1">
    <location>
        <begin position="120"/>
        <end position="131"/>
    </location>
</feature>
<evidence type="ECO:0000313" key="2">
    <source>
        <dbReference type="EMBL" id="PHJ15082.1"/>
    </source>
</evidence>
<proteinExistence type="predicted"/>
<feature type="compositionally biased region" description="Polar residues" evidence="1">
    <location>
        <begin position="712"/>
        <end position="721"/>
    </location>
</feature>
<dbReference type="VEuPathDB" id="ToxoDB:CSUI_011107"/>
<feature type="compositionally biased region" description="Polar residues" evidence="1">
    <location>
        <begin position="657"/>
        <end position="672"/>
    </location>
</feature>
<keyword evidence="3" id="KW-1185">Reference proteome</keyword>
<comment type="caution">
    <text evidence="2">The sequence shown here is derived from an EMBL/GenBank/DDBJ whole genome shotgun (WGS) entry which is preliminary data.</text>
</comment>
<feature type="compositionally biased region" description="Basic and acidic residues" evidence="1">
    <location>
        <begin position="181"/>
        <end position="191"/>
    </location>
</feature>
<feature type="compositionally biased region" description="Basic and acidic residues" evidence="1">
    <location>
        <begin position="134"/>
        <end position="147"/>
    </location>
</feature>
<feature type="compositionally biased region" description="Basic and acidic residues" evidence="1">
    <location>
        <begin position="877"/>
        <end position="935"/>
    </location>
</feature>
<sequence length="935" mass="104084">TYHSGSEVVATELLRATAITSTPRWPLFISLPFSSSSSFSTTPSSSPSPPFPSNPVPQRDVRDLLTEQEKEEEGRRVGRGKEKKAGDQAGEEGFTQIHLGGRNSERARVLCLFEKVSMAPDSTDNLKSQGRQEGPYDRKNEGNEFGERGSGSHRGRQGGEGRGEEEEEQKRQQSAVGGQEKNGDEGKDEKGAKRRRSEVKSGSKKEKSSQDDKGVQGKDLNTRENSETTLSDPNITHNVLFLSPSSSTTCCSSPTPPPSSSSSSSSPAESSCSFIEVTSALSKAHKVEEEEEERMKESHTIDKVTTKKKTKKTPSSTRSDSRVRKEEDEGSSCLLETPSPDVSSSSLSASEISSTCRPGDMSKENACSSSTSKETSSSSTTSSSSSSSSAPLFSHENTSHESRKKRDRQIRFRENYKRQIAFISHPSLYQLVRSDTTEAFQWRDALRYFVQVAFSSSSSAPLRLSEGLPETNRGKQGMKKTKTPERGDALLQASERKSKWREGEKKGQRPREGGGEGGVSLQGGYNVYEKMGFPRQQERLVPYEDRTSYSQQGTMRKAENEEEEMKKKKNLKKKEENDRQEEEMKIPYSSSSFNPSQTTPDPSEASYLLFEEVYETLPSQSGYSSVPPSSSYPTMISSPQFHGHGVWGYLTPHDTTHTPPQNLRHNSFSNYRVSPPSSSPPPPPPLHPFLLPRPPRGLPPWSKDSWQDRSARQTGANQMTSWGEGRHPVVYDERDEGMIRFTAADRPCDVRRRNLQTATNSWEDPCRVASSSSFSYPQPSYVLPPPATVCRVNCITAVPPQETRVDRDMREMLEDQRESSMEQGYYGDSKGVGERSHDKGGGGEEEGALGEGRRTRRARRGREQGRGGSGPGGAEGFYDRDERELRPGRERRGEQRPPPRQEEGRPREEREREDRKGGGQRGREGEEERGRGMNM</sequence>
<feature type="compositionally biased region" description="Basic and acidic residues" evidence="1">
    <location>
        <begin position="482"/>
        <end position="514"/>
    </location>
</feature>
<dbReference type="GeneID" id="94434419"/>
<dbReference type="EMBL" id="MIGC01009713">
    <property type="protein sequence ID" value="PHJ15082.1"/>
    <property type="molecule type" value="Genomic_DNA"/>
</dbReference>
<feature type="non-terminal residue" evidence="2">
    <location>
        <position position="1"/>
    </location>
</feature>
<feature type="compositionally biased region" description="Basic and acidic residues" evidence="1">
    <location>
        <begin position="573"/>
        <end position="585"/>
    </location>
</feature>
<feature type="non-terminal residue" evidence="2">
    <location>
        <position position="935"/>
    </location>
</feature>
<feature type="region of interest" description="Disordered" evidence="1">
    <location>
        <begin position="460"/>
        <end position="604"/>
    </location>
</feature>
<feature type="compositionally biased region" description="Basic and acidic residues" evidence="1">
    <location>
        <begin position="831"/>
        <end position="842"/>
    </location>
</feature>
<feature type="compositionally biased region" description="Basic and acidic residues" evidence="1">
    <location>
        <begin position="536"/>
        <end position="547"/>
    </location>
</feature>
<feature type="compositionally biased region" description="Pro residues" evidence="1">
    <location>
        <begin position="46"/>
        <end position="55"/>
    </location>
</feature>